<feature type="region of interest" description="Disordered" evidence="1">
    <location>
        <begin position="104"/>
        <end position="123"/>
    </location>
</feature>
<protein>
    <recommendedName>
        <fullName evidence="2">Retroviral polymerase SH3-like domain-containing protein</fullName>
    </recommendedName>
</protein>
<name>A0ABQ5IN99_9ASTR</name>
<dbReference type="InterPro" id="IPR057670">
    <property type="entry name" value="SH3_retrovirus"/>
</dbReference>
<feature type="domain" description="Retroviral polymerase SH3-like" evidence="2">
    <location>
        <begin position="8"/>
        <end position="71"/>
    </location>
</feature>
<evidence type="ECO:0000256" key="1">
    <source>
        <dbReference type="SAM" id="MobiDB-lite"/>
    </source>
</evidence>
<accession>A0ABQ5IN99</accession>
<keyword evidence="4" id="KW-1185">Reference proteome</keyword>
<gene>
    <name evidence="3" type="ORF">Tco_1111102</name>
</gene>
<organism evidence="3 4">
    <name type="scientific">Tanacetum coccineum</name>
    <dbReference type="NCBI Taxonomy" id="301880"/>
    <lineage>
        <taxon>Eukaryota</taxon>
        <taxon>Viridiplantae</taxon>
        <taxon>Streptophyta</taxon>
        <taxon>Embryophyta</taxon>
        <taxon>Tracheophyta</taxon>
        <taxon>Spermatophyta</taxon>
        <taxon>Magnoliopsida</taxon>
        <taxon>eudicotyledons</taxon>
        <taxon>Gunneridae</taxon>
        <taxon>Pentapetalae</taxon>
        <taxon>asterids</taxon>
        <taxon>campanulids</taxon>
        <taxon>Asterales</taxon>
        <taxon>Asteraceae</taxon>
        <taxon>Asteroideae</taxon>
        <taxon>Anthemideae</taxon>
        <taxon>Anthemidinae</taxon>
        <taxon>Tanacetum</taxon>
    </lineage>
</organism>
<comment type="caution">
    <text evidence="3">The sequence shown here is derived from an EMBL/GenBank/DDBJ whole genome shotgun (WGS) entry which is preliminary data.</text>
</comment>
<sequence length="123" mass="13966">TESRVLGAVVRLPYPKLKTLGKRGIECIFVGYTKHSKAFRFYVIEPNESVLINSIIESIDAIFDENRFSSVPRPSQMSLKDRNKDIGGLVVSKEIIEEVVQQPEPELRKGKKNMTPKNFGPEF</sequence>
<dbReference type="EMBL" id="BQNB010020897">
    <property type="protein sequence ID" value="GJU00764.1"/>
    <property type="molecule type" value="Genomic_DNA"/>
</dbReference>
<evidence type="ECO:0000259" key="2">
    <source>
        <dbReference type="Pfam" id="PF25597"/>
    </source>
</evidence>
<feature type="non-terminal residue" evidence="3">
    <location>
        <position position="1"/>
    </location>
</feature>
<reference evidence="3" key="1">
    <citation type="journal article" date="2022" name="Int. J. Mol. Sci.">
        <title>Draft Genome of Tanacetum Coccineum: Genomic Comparison of Closely Related Tanacetum-Family Plants.</title>
        <authorList>
            <person name="Yamashiro T."/>
            <person name="Shiraishi A."/>
            <person name="Nakayama K."/>
            <person name="Satake H."/>
        </authorList>
    </citation>
    <scope>NUCLEOTIDE SEQUENCE</scope>
</reference>
<reference evidence="3" key="2">
    <citation type="submission" date="2022-01" db="EMBL/GenBank/DDBJ databases">
        <authorList>
            <person name="Yamashiro T."/>
            <person name="Shiraishi A."/>
            <person name="Satake H."/>
            <person name="Nakayama K."/>
        </authorList>
    </citation>
    <scope>NUCLEOTIDE SEQUENCE</scope>
</reference>
<dbReference type="Pfam" id="PF25597">
    <property type="entry name" value="SH3_retrovirus"/>
    <property type="match status" value="1"/>
</dbReference>
<evidence type="ECO:0000313" key="3">
    <source>
        <dbReference type="EMBL" id="GJU00764.1"/>
    </source>
</evidence>
<dbReference type="Proteomes" id="UP001151760">
    <property type="component" value="Unassembled WGS sequence"/>
</dbReference>
<evidence type="ECO:0000313" key="4">
    <source>
        <dbReference type="Proteomes" id="UP001151760"/>
    </source>
</evidence>
<proteinExistence type="predicted"/>